<protein>
    <submittedName>
        <fullName evidence="3">Uncharacterized protein</fullName>
    </submittedName>
</protein>
<evidence type="ECO:0000313" key="3">
    <source>
        <dbReference type="EMBL" id="PIL33529.1"/>
    </source>
</evidence>
<gene>
    <name evidence="3" type="ORF">GSI_04152</name>
</gene>
<proteinExistence type="predicted"/>
<accession>A0A2G8SID0</accession>
<evidence type="ECO:0000313" key="4">
    <source>
        <dbReference type="Proteomes" id="UP000230002"/>
    </source>
</evidence>
<keyword evidence="2" id="KW-1133">Transmembrane helix</keyword>
<keyword evidence="4" id="KW-1185">Reference proteome</keyword>
<reference evidence="3 4" key="1">
    <citation type="journal article" date="2015" name="Sci. Rep.">
        <title>Chromosome-level genome map provides insights into diverse defense mechanisms in the medicinal fungus Ganoderma sinense.</title>
        <authorList>
            <person name="Zhu Y."/>
            <person name="Xu J."/>
            <person name="Sun C."/>
            <person name="Zhou S."/>
            <person name="Xu H."/>
            <person name="Nelson D.R."/>
            <person name="Qian J."/>
            <person name="Song J."/>
            <person name="Luo H."/>
            <person name="Xiang L."/>
            <person name="Li Y."/>
            <person name="Xu Z."/>
            <person name="Ji A."/>
            <person name="Wang L."/>
            <person name="Lu S."/>
            <person name="Hayward A."/>
            <person name="Sun W."/>
            <person name="Li X."/>
            <person name="Schwartz D.C."/>
            <person name="Wang Y."/>
            <person name="Chen S."/>
        </authorList>
    </citation>
    <scope>NUCLEOTIDE SEQUENCE [LARGE SCALE GENOMIC DNA]</scope>
    <source>
        <strain evidence="3 4">ZZ0214-1</strain>
    </source>
</reference>
<feature type="region of interest" description="Disordered" evidence="1">
    <location>
        <begin position="13"/>
        <end position="35"/>
    </location>
</feature>
<organism evidence="3 4">
    <name type="scientific">Ganoderma sinense ZZ0214-1</name>
    <dbReference type="NCBI Taxonomy" id="1077348"/>
    <lineage>
        <taxon>Eukaryota</taxon>
        <taxon>Fungi</taxon>
        <taxon>Dikarya</taxon>
        <taxon>Basidiomycota</taxon>
        <taxon>Agaricomycotina</taxon>
        <taxon>Agaricomycetes</taxon>
        <taxon>Polyporales</taxon>
        <taxon>Polyporaceae</taxon>
        <taxon>Ganoderma</taxon>
    </lineage>
</organism>
<comment type="caution">
    <text evidence="3">The sequence shown here is derived from an EMBL/GenBank/DDBJ whole genome shotgun (WGS) entry which is preliminary data.</text>
</comment>
<evidence type="ECO:0000256" key="1">
    <source>
        <dbReference type="SAM" id="MobiDB-lite"/>
    </source>
</evidence>
<name>A0A2G8SID0_9APHY</name>
<dbReference type="AlphaFoldDB" id="A0A2G8SID0"/>
<evidence type="ECO:0000256" key="2">
    <source>
        <dbReference type="SAM" id="Phobius"/>
    </source>
</evidence>
<keyword evidence="2" id="KW-0472">Membrane</keyword>
<dbReference type="EMBL" id="AYKW01000007">
    <property type="protein sequence ID" value="PIL33529.1"/>
    <property type="molecule type" value="Genomic_DNA"/>
</dbReference>
<feature type="compositionally biased region" description="Basic residues" evidence="1">
    <location>
        <begin position="22"/>
        <end position="35"/>
    </location>
</feature>
<feature type="transmembrane region" description="Helical" evidence="2">
    <location>
        <begin position="37"/>
        <end position="57"/>
    </location>
</feature>
<dbReference type="Proteomes" id="UP000230002">
    <property type="component" value="Unassembled WGS sequence"/>
</dbReference>
<keyword evidence="2" id="KW-0812">Transmembrane</keyword>
<sequence>MFRYKDYIPLPRWSDDDVGSPGHHRSKTPGGDRRRRIGQGFVVLSVLANLYFLYATFTSWPAPLDNYQAL</sequence>